<feature type="compositionally biased region" description="Low complexity" evidence="1">
    <location>
        <begin position="23"/>
        <end position="37"/>
    </location>
</feature>
<accession>A0ABN9SR94</accession>
<name>A0ABN9SR94_9DINO</name>
<keyword evidence="3" id="KW-1185">Reference proteome</keyword>
<dbReference type="Proteomes" id="UP001189429">
    <property type="component" value="Unassembled WGS sequence"/>
</dbReference>
<gene>
    <name evidence="2" type="ORF">PCOR1329_LOCUS31885</name>
</gene>
<reference evidence="2" key="1">
    <citation type="submission" date="2023-10" db="EMBL/GenBank/DDBJ databases">
        <authorList>
            <person name="Chen Y."/>
            <person name="Shah S."/>
            <person name="Dougan E. K."/>
            <person name="Thang M."/>
            <person name="Chan C."/>
        </authorList>
    </citation>
    <scope>NUCLEOTIDE SEQUENCE [LARGE SCALE GENOMIC DNA]</scope>
</reference>
<feature type="compositionally biased region" description="Low complexity" evidence="1">
    <location>
        <begin position="64"/>
        <end position="81"/>
    </location>
</feature>
<proteinExistence type="predicted"/>
<feature type="region of interest" description="Disordered" evidence="1">
    <location>
        <begin position="22"/>
        <end position="87"/>
    </location>
</feature>
<comment type="caution">
    <text evidence="2">The sequence shown here is derived from an EMBL/GenBank/DDBJ whole genome shotgun (WGS) entry which is preliminary data.</text>
</comment>
<evidence type="ECO:0000313" key="3">
    <source>
        <dbReference type="Proteomes" id="UP001189429"/>
    </source>
</evidence>
<sequence length="177" mass="19442">AHGERPAACEPWARLQAFQACCPSMGPKTPTGTSTPGEVGAEAAPCDVGAVASPARRGARRRPAAAPKGAQPARGPAQARSGWEWPLTRPDKQARVIEMNNNLVQSNYSILRQHMTAVHRRWAEREHTFQVGTLDWPLSATERRVLFGKREQDLALAEHLDLLEKIGELHRECSRAA</sequence>
<protein>
    <submittedName>
        <fullName evidence="2">Uncharacterized protein</fullName>
    </submittedName>
</protein>
<dbReference type="EMBL" id="CAUYUJ010012703">
    <property type="protein sequence ID" value="CAK0834469.1"/>
    <property type="molecule type" value="Genomic_DNA"/>
</dbReference>
<evidence type="ECO:0000313" key="2">
    <source>
        <dbReference type="EMBL" id="CAK0834469.1"/>
    </source>
</evidence>
<evidence type="ECO:0000256" key="1">
    <source>
        <dbReference type="SAM" id="MobiDB-lite"/>
    </source>
</evidence>
<organism evidence="2 3">
    <name type="scientific">Prorocentrum cordatum</name>
    <dbReference type="NCBI Taxonomy" id="2364126"/>
    <lineage>
        <taxon>Eukaryota</taxon>
        <taxon>Sar</taxon>
        <taxon>Alveolata</taxon>
        <taxon>Dinophyceae</taxon>
        <taxon>Prorocentrales</taxon>
        <taxon>Prorocentraceae</taxon>
        <taxon>Prorocentrum</taxon>
    </lineage>
</organism>
<feature type="non-terminal residue" evidence="2">
    <location>
        <position position="1"/>
    </location>
</feature>